<evidence type="ECO:0000256" key="10">
    <source>
        <dbReference type="RuleBase" id="RU363054"/>
    </source>
</evidence>
<dbReference type="EMBL" id="JBHSED010000038">
    <property type="protein sequence ID" value="MFC4305445.1"/>
    <property type="molecule type" value="Genomic_DNA"/>
</dbReference>
<proteinExistence type="inferred from homology"/>
<dbReference type="NCBIfam" id="TIGR02138">
    <property type="entry name" value="phosphate_pstC"/>
    <property type="match status" value="1"/>
</dbReference>
<evidence type="ECO:0000256" key="4">
    <source>
        <dbReference type="ARBA" id="ARBA00022475"/>
    </source>
</evidence>
<dbReference type="PANTHER" id="PTHR30425:SF1">
    <property type="entry name" value="PHOSPHATE TRANSPORT SYSTEM PERMEASE PROTEIN PSTC"/>
    <property type="match status" value="1"/>
</dbReference>
<dbReference type="Gene3D" id="1.10.3720.10">
    <property type="entry name" value="MetI-like"/>
    <property type="match status" value="1"/>
</dbReference>
<evidence type="ECO:0000256" key="7">
    <source>
        <dbReference type="ARBA" id="ARBA00022989"/>
    </source>
</evidence>
<feature type="transmembrane region" description="Helical" evidence="9">
    <location>
        <begin position="54"/>
        <end position="78"/>
    </location>
</feature>
<dbReference type="Pfam" id="PF00528">
    <property type="entry name" value="BPD_transp_1"/>
    <property type="match status" value="1"/>
</dbReference>
<evidence type="ECO:0000313" key="13">
    <source>
        <dbReference type="Proteomes" id="UP001595755"/>
    </source>
</evidence>
<evidence type="ECO:0000313" key="12">
    <source>
        <dbReference type="EMBL" id="MFC4305445.1"/>
    </source>
</evidence>
<comment type="function">
    <text evidence="10">Part of the binding-protein-dependent transport system for phosphate; probably responsible for the translocation of the substrate across the membrane.</text>
</comment>
<comment type="subcellular location">
    <subcellularLocation>
        <location evidence="1 9">Cell membrane</location>
        <topology evidence="1 9">Multi-pass membrane protein</topology>
    </subcellularLocation>
</comment>
<evidence type="ECO:0000256" key="3">
    <source>
        <dbReference type="ARBA" id="ARBA00022448"/>
    </source>
</evidence>
<dbReference type="RefSeq" id="WP_378127314.1">
    <property type="nucleotide sequence ID" value="NZ_JBHSED010000038.1"/>
</dbReference>
<sequence>MLASSWEDSSIMQGDTSARPSIVGAQAADLGGSIKAGSGKAFDRKNRLLIYNRLFKVACIASAVFVCLILFGILFFMFQTGVLTFREVSPAAFFFSTDWSPENESYGAFVFIFGTFALTLLTLIISVPLSVLIAVFLSEVAPRWLRNLLRPILDLLVGIPSVVYGFLGLTILIPLLRDLTGTNMGDGILAAAIVLTIMVLPTISRVSDDAISVVPRKYRDASYALGGTRFQTIFKVTIPAARSGILYGVILGMARAIGETMAVVMVIGNTPQLADALFKPTSVLTSNIVMQIANVPFDSTWNNALYLMGFLLLVISLLMIVLVRLLQRKGAKS</sequence>
<evidence type="ECO:0000256" key="1">
    <source>
        <dbReference type="ARBA" id="ARBA00004651"/>
    </source>
</evidence>
<dbReference type="InterPro" id="IPR000515">
    <property type="entry name" value="MetI-like"/>
</dbReference>
<accession>A0ABV8SEK4</accession>
<keyword evidence="4 10" id="KW-1003">Cell membrane</keyword>
<feature type="domain" description="ABC transmembrane type-1" evidence="11">
    <location>
        <begin position="112"/>
        <end position="323"/>
    </location>
</feature>
<name>A0ABV8SEK4_9BACL</name>
<dbReference type="InterPro" id="IPR035906">
    <property type="entry name" value="MetI-like_sf"/>
</dbReference>
<feature type="transmembrane region" description="Helical" evidence="9">
    <location>
        <begin position="188"/>
        <end position="207"/>
    </location>
</feature>
<evidence type="ECO:0000256" key="5">
    <source>
        <dbReference type="ARBA" id="ARBA00022592"/>
    </source>
</evidence>
<comment type="caution">
    <text evidence="12">The sequence shown here is derived from an EMBL/GenBank/DDBJ whole genome shotgun (WGS) entry which is preliminary data.</text>
</comment>
<evidence type="ECO:0000256" key="2">
    <source>
        <dbReference type="ARBA" id="ARBA00007069"/>
    </source>
</evidence>
<dbReference type="InterPro" id="IPR011864">
    <property type="entry name" value="Phosphate_PstC"/>
</dbReference>
<feature type="transmembrane region" description="Helical" evidence="9">
    <location>
        <begin position="304"/>
        <end position="326"/>
    </location>
</feature>
<dbReference type="Proteomes" id="UP001595755">
    <property type="component" value="Unassembled WGS sequence"/>
</dbReference>
<dbReference type="PROSITE" id="PS50928">
    <property type="entry name" value="ABC_TM1"/>
    <property type="match status" value="1"/>
</dbReference>
<dbReference type="InterPro" id="IPR051124">
    <property type="entry name" value="Phosphate_Transport_Permease"/>
</dbReference>
<feature type="transmembrane region" description="Helical" evidence="9">
    <location>
        <begin position="152"/>
        <end position="176"/>
    </location>
</feature>
<comment type="similarity">
    <text evidence="2 10">Belongs to the binding-protein-dependent transport system permease family. CysTW subfamily.</text>
</comment>
<keyword evidence="8 9" id="KW-0472">Membrane</keyword>
<dbReference type="PANTHER" id="PTHR30425">
    <property type="entry name" value="PHOSPHATE TRANSPORT SYSTEM PERMEASE PROTEIN PST"/>
    <property type="match status" value="1"/>
</dbReference>
<dbReference type="SUPFAM" id="SSF161098">
    <property type="entry name" value="MetI-like"/>
    <property type="match status" value="1"/>
</dbReference>
<reference evidence="13" key="1">
    <citation type="journal article" date="2019" name="Int. J. Syst. Evol. Microbiol.">
        <title>The Global Catalogue of Microorganisms (GCM) 10K type strain sequencing project: providing services to taxonomists for standard genome sequencing and annotation.</title>
        <authorList>
            <consortium name="The Broad Institute Genomics Platform"/>
            <consortium name="The Broad Institute Genome Sequencing Center for Infectious Disease"/>
            <person name="Wu L."/>
            <person name="Ma J."/>
        </authorList>
    </citation>
    <scope>NUCLEOTIDE SEQUENCE [LARGE SCALE GENOMIC DNA]</scope>
    <source>
        <strain evidence="13">CGMCC 4.1641</strain>
    </source>
</reference>
<keyword evidence="6 9" id="KW-0812">Transmembrane</keyword>
<evidence type="ECO:0000259" key="11">
    <source>
        <dbReference type="PROSITE" id="PS50928"/>
    </source>
</evidence>
<keyword evidence="3 9" id="KW-0813">Transport</keyword>
<keyword evidence="5 10" id="KW-0592">Phosphate transport</keyword>
<organism evidence="12 13">
    <name type="scientific">Cohnella boryungensis</name>
    <dbReference type="NCBI Taxonomy" id="768479"/>
    <lineage>
        <taxon>Bacteria</taxon>
        <taxon>Bacillati</taxon>
        <taxon>Bacillota</taxon>
        <taxon>Bacilli</taxon>
        <taxon>Bacillales</taxon>
        <taxon>Paenibacillaceae</taxon>
        <taxon>Cohnella</taxon>
    </lineage>
</organism>
<evidence type="ECO:0000256" key="6">
    <source>
        <dbReference type="ARBA" id="ARBA00022692"/>
    </source>
</evidence>
<dbReference type="CDD" id="cd06261">
    <property type="entry name" value="TM_PBP2"/>
    <property type="match status" value="1"/>
</dbReference>
<keyword evidence="13" id="KW-1185">Reference proteome</keyword>
<gene>
    <name evidence="12" type="primary">pstC</name>
    <name evidence="12" type="ORF">ACFO1S_18605</name>
</gene>
<evidence type="ECO:0000256" key="8">
    <source>
        <dbReference type="ARBA" id="ARBA00023136"/>
    </source>
</evidence>
<evidence type="ECO:0000256" key="9">
    <source>
        <dbReference type="RuleBase" id="RU363032"/>
    </source>
</evidence>
<protein>
    <recommendedName>
        <fullName evidence="10">Phosphate transport system permease protein</fullName>
    </recommendedName>
</protein>
<keyword evidence="7 9" id="KW-1133">Transmembrane helix</keyword>
<feature type="transmembrane region" description="Helical" evidence="9">
    <location>
        <begin position="245"/>
        <end position="267"/>
    </location>
</feature>
<feature type="transmembrane region" description="Helical" evidence="9">
    <location>
        <begin position="108"/>
        <end position="140"/>
    </location>
</feature>